<organism evidence="3 4">
    <name type="scientific">Fusarium longipes</name>
    <dbReference type="NCBI Taxonomy" id="694270"/>
    <lineage>
        <taxon>Eukaryota</taxon>
        <taxon>Fungi</taxon>
        <taxon>Dikarya</taxon>
        <taxon>Ascomycota</taxon>
        <taxon>Pezizomycotina</taxon>
        <taxon>Sordariomycetes</taxon>
        <taxon>Hypocreomycetidae</taxon>
        <taxon>Hypocreales</taxon>
        <taxon>Nectriaceae</taxon>
        <taxon>Fusarium</taxon>
    </lineage>
</organism>
<dbReference type="OrthoDB" id="1933717at2759"/>
<proteinExistence type="predicted"/>
<gene>
    <name evidence="3" type="ORF">FLONG3_4677</name>
</gene>
<dbReference type="EMBL" id="PXOG01000100">
    <property type="protein sequence ID" value="RGP77162.1"/>
    <property type="molecule type" value="Genomic_DNA"/>
</dbReference>
<dbReference type="CDD" id="cd12148">
    <property type="entry name" value="fungal_TF_MHR"/>
    <property type="match status" value="1"/>
</dbReference>
<reference evidence="3 4" key="1">
    <citation type="journal article" date="2018" name="PLoS Pathog.">
        <title>Evolution of structural diversity of trichothecenes, a family of toxins produced by plant pathogenic and entomopathogenic fungi.</title>
        <authorList>
            <person name="Proctor R.H."/>
            <person name="McCormick S.P."/>
            <person name="Kim H.S."/>
            <person name="Cardoza R.E."/>
            <person name="Stanley A.M."/>
            <person name="Lindo L."/>
            <person name="Kelly A."/>
            <person name="Brown D.W."/>
            <person name="Lee T."/>
            <person name="Vaughan M.M."/>
            <person name="Alexander N.J."/>
            <person name="Busman M."/>
            <person name="Gutierrez S."/>
        </authorList>
    </citation>
    <scope>NUCLEOTIDE SEQUENCE [LARGE SCALE GENOMIC DNA]</scope>
    <source>
        <strain evidence="3 4">NRRL 20695</strain>
    </source>
</reference>
<dbReference type="CDD" id="cd05233">
    <property type="entry name" value="SDR_c"/>
    <property type="match status" value="1"/>
</dbReference>
<dbReference type="PRINTS" id="PR00081">
    <property type="entry name" value="GDHRDH"/>
</dbReference>
<keyword evidence="1" id="KW-0539">Nucleus</keyword>
<dbReference type="AlphaFoldDB" id="A0A395SYL0"/>
<dbReference type="Proteomes" id="UP000266234">
    <property type="component" value="Unassembled WGS sequence"/>
</dbReference>
<dbReference type="Pfam" id="PF04082">
    <property type="entry name" value="Fungal_trans"/>
    <property type="match status" value="1"/>
</dbReference>
<dbReference type="PANTHER" id="PTHR47431:SF4">
    <property type="entry name" value="ZN(II)2CYS6 TRANSCRIPTION FACTOR (EUROFUNG)"/>
    <property type="match status" value="1"/>
</dbReference>
<dbReference type="GO" id="GO:0008270">
    <property type="term" value="F:zinc ion binding"/>
    <property type="evidence" value="ECO:0007669"/>
    <property type="project" value="InterPro"/>
</dbReference>
<evidence type="ECO:0000313" key="3">
    <source>
        <dbReference type="EMBL" id="RGP77162.1"/>
    </source>
</evidence>
<keyword evidence="4" id="KW-1185">Reference proteome</keyword>
<name>A0A395SYL0_9HYPO</name>
<comment type="caution">
    <text evidence="3">The sequence shown here is derived from an EMBL/GenBank/DDBJ whole genome shotgun (WGS) entry which is preliminary data.</text>
</comment>
<dbReference type="InterPro" id="IPR002347">
    <property type="entry name" value="SDR_fam"/>
</dbReference>
<evidence type="ECO:0000259" key="2">
    <source>
        <dbReference type="Pfam" id="PF04082"/>
    </source>
</evidence>
<protein>
    <submittedName>
        <fullName evidence="3">Transcription factor</fullName>
    </submittedName>
</protein>
<sequence>MSSLPLPNLVSFTKTWHNEPYPFISPTRPELSAQGKNIVITGGSHGIGRAIGVAFAQANAKSVAIIGRSLERLETSAAKIRAANPSVVVLYRVADTTKRESIDAALQNFVNEAGKIDIFVANAGILPIHGTVLGYPEEELLRSLMINIVGAFNSIQAFLPLAAPGAKLFNTSSGIGHWQPNDVVTGDFAYAAAKAAAIKMFDYVAFENPKLHVVNFQPGIIATGINPSITQGFDTDWHDSISASSLLQQNLYFKPRPSDNTQQPQIINPILQKHFEPILTQETHYYYGLSDHNLAVPGMSIANMKDGRRVHKAFIRRGASWRKMLVAQPPITAIGFGDIVEGSDSREDWRLLSFPEGLRMGDLYDMIFQTIWTKINEANRYVVIDLPPYEGEEYLLERVFKCREVPSLLFTSKSRLLDGCSQGRCNCRLRAKRRDDSCAWEKDQKRAIRALKSTSWIFKGGLDRAALAERKRRLARKSESRPGCQTTHTSTDAAVPELDAEIMLCSDIEFLDEDRIRETVILEESVMRLIGNLYESQEWSNSLQNEIESRISQLPSSDPVRVQCRLLYSIALFWSSHTTRAKEEIDSATSIAIELGMHKREFASTHGAGDVVLIESWRRTWWTLYIVDAYYAGTLGTMNLKVFHIETTVSLPCEEHEYESGYIPEPRTIEDFDCREFAEYDLCFSSFAYLIGAVRAAALAISVTPKKAKRQDSEQVIQSADSIIDAWLLHLPKERKVMWDNGSIDELMFQAHMLIHV</sequence>
<dbReference type="Gene3D" id="3.40.50.720">
    <property type="entry name" value="NAD(P)-binding Rossmann-like Domain"/>
    <property type="match status" value="1"/>
</dbReference>
<accession>A0A395SYL0</accession>
<dbReference type="GO" id="GO:0003677">
    <property type="term" value="F:DNA binding"/>
    <property type="evidence" value="ECO:0007669"/>
    <property type="project" value="InterPro"/>
</dbReference>
<evidence type="ECO:0000313" key="4">
    <source>
        <dbReference type="Proteomes" id="UP000266234"/>
    </source>
</evidence>
<dbReference type="Pfam" id="PF00106">
    <property type="entry name" value="adh_short"/>
    <property type="match status" value="1"/>
</dbReference>
<evidence type="ECO:0000256" key="1">
    <source>
        <dbReference type="ARBA" id="ARBA00023242"/>
    </source>
</evidence>
<dbReference type="SUPFAM" id="SSF51735">
    <property type="entry name" value="NAD(P)-binding Rossmann-fold domains"/>
    <property type="match status" value="1"/>
</dbReference>
<dbReference type="InterPro" id="IPR036291">
    <property type="entry name" value="NAD(P)-bd_dom_sf"/>
</dbReference>
<dbReference type="STRING" id="694270.A0A395SYL0"/>
<dbReference type="InterPro" id="IPR007219">
    <property type="entry name" value="XnlR_reg_dom"/>
</dbReference>
<feature type="domain" description="Xylanolytic transcriptional activator regulatory" evidence="2">
    <location>
        <begin position="549"/>
        <end position="670"/>
    </location>
</feature>
<dbReference type="PANTHER" id="PTHR47431">
    <property type="entry name" value="ZN(II)2CYS6 TRANSCRIPTION FACTOR (EUROFUNG)-RELATED"/>
    <property type="match status" value="1"/>
</dbReference>
<dbReference type="GO" id="GO:0006351">
    <property type="term" value="P:DNA-templated transcription"/>
    <property type="evidence" value="ECO:0007669"/>
    <property type="project" value="InterPro"/>
</dbReference>